<feature type="transmembrane region" description="Helical" evidence="1">
    <location>
        <begin position="116"/>
        <end position="139"/>
    </location>
</feature>
<feature type="transmembrane region" description="Helical" evidence="1">
    <location>
        <begin position="87"/>
        <end position="104"/>
    </location>
</feature>
<feature type="transmembrane region" description="Helical" evidence="1">
    <location>
        <begin position="6"/>
        <end position="23"/>
    </location>
</feature>
<reference evidence="3 4" key="1">
    <citation type="journal article" date="2020" name="Cell Host Microbe">
        <title>Functional and Genomic Variation between Human-Derived Isolates of Lachnospiraceae Reveals Inter- and Intra-Species Diversity.</title>
        <authorList>
            <person name="Sorbara M.T."/>
            <person name="Littmann E.R."/>
            <person name="Fontana E."/>
            <person name="Moody T.U."/>
            <person name="Kohout C.E."/>
            <person name="Gjonbalaj M."/>
            <person name="Eaton V."/>
            <person name="Seok R."/>
            <person name="Leiner I.M."/>
            <person name="Pamer E.G."/>
        </authorList>
    </citation>
    <scope>NUCLEOTIDE SEQUENCE [LARGE SCALE GENOMIC DNA]</scope>
    <source>
        <strain evidence="3 4">MSK.14.16</strain>
    </source>
</reference>
<sequence length="207" mass="23393">MLGADHTWFITAILLCYVITPVLSEISEKLKEQNIYLAVGAGVIPIMLSFIPAIVFHTIGSKICLYIVAFILGKKYREGYRFEKRNFLMYMILFALALGIRMAGRSLFDGSRIYECIIVGYTQCAAAFCIMAIFAVLFYDVGNNKMINRICENSFEVYLYHYMFVVGPVSLMHLTGSWLVNSICVLIVTWGVAVIMRKLAKGLFMGK</sequence>
<name>A0ABX2H250_9FIRM</name>
<accession>A0ABX2H250</accession>
<organism evidence="3 4">
    <name type="scientific">Faecalicatena fissicatena</name>
    <dbReference type="NCBI Taxonomy" id="290055"/>
    <lineage>
        <taxon>Bacteria</taxon>
        <taxon>Bacillati</taxon>
        <taxon>Bacillota</taxon>
        <taxon>Clostridia</taxon>
        <taxon>Lachnospirales</taxon>
        <taxon>Lachnospiraceae</taxon>
        <taxon>Faecalicatena</taxon>
    </lineage>
</organism>
<keyword evidence="1" id="KW-0472">Membrane</keyword>
<evidence type="ECO:0000256" key="1">
    <source>
        <dbReference type="SAM" id="Phobius"/>
    </source>
</evidence>
<feature type="transmembrane region" description="Helical" evidence="1">
    <location>
        <begin position="35"/>
        <end position="56"/>
    </location>
</feature>
<comment type="caution">
    <text evidence="3">The sequence shown here is derived from an EMBL/GenBank/DDBJ whole genome shotgun (WGS) entry which is preliminary data.</text>
</comment>
<dbReference type="InterPro" id="IPR002656">
    <property type="entry name" value="Acyl_transf_3_dom"/>
</dbReference>
<dbReference type="GO" id="GO:0016746">
    <property type="term" value="F:acyltransferase activity"/>
    <property type="evidence" value="ECO:0007669"/>
    <property type="project" value="UniProtKB-KW"/>
</dbReference>
<keyword evidence="1" id="KW-0812">Transmembrane</keyword>
<feature type="domain" description="Acyltransferase 3" evidence="2">
    <location>
        <begin position="6"/>
        <end position="196"/>
    </location>
</feature>
<evidence type="ECO:0000313" key="4">
    <source>
        <dbReference type="Proteomes" id="UP000821846"/>
    </source>
</evidence>
<dbReference type="Pfam" id="PF01757">
    <property type="entry name" value="Acyl_transf_3"/>
    <property type="match status" value="1"/>
</dbReference>
<keyword evidence="3" id="KW-0808">Transferase</keyword>
<evidence type="ECO:0000259" key="2">
    <source>
        <dbReference type="Pfam" id="PF01757"/>
    </source>
</evidence>
<protein>
    <submittedName>
        <fullName evidence="3">Acyltransferase</fullName>
    </submittedName>
</protein>
<evidence type="ECO:0000313" key="3">
    <source>
        <dbReference type="EMBL" id="NSG31268.1"/>
    </source>
</evidence>
<feature type="transmembrane region" description="Helical" evidence="1">
    <location>
        <begin position="178"/>
        <end position="196"/>
    </location>
</feature>
<keyword evidence="1" id="KW-1133">Transmembrane helix</keyword>
<proteinExistence type="predicted"/>
<keyword evidence="4" id="KW-1185">Reference proteome</keyword>
<gene>
    <name evidence="3" type="ORF">HFM93_13580</name>
</gene>
<keyword evidence="3" id="KW-0012">Acyltransferase</keyword>
<dbReference type="EMBL" id="JAAWUZ010000070">
    <property type="protein sequence ID" value="NSG31268.1"/>
    <property type="molecule type" value="Genomic_DNA"/>
</dbReference>
<dbReference type="Proteomes" id="UP000821846">
    <property type="component" value="Unassembled WGS sequence"/>
</dbReference>